<dbReference type="SUPFAM" id="SSF51735">
    <property type="entry name" value="NAD(P)-binding Rossmann-fold domains"/>
    <property type="match status" value="1"/>
</dbReference>
<dbReference type="Proteomes" id="UP000094385">
    <property type="component" value="Unassembled WGS sequence"/>
</dbReference>
<dbReference type="STRING" id="675824.A0A1E3QAD4"/>
<evidence type="ECO:0000313" key="3">
    <source>
        <dbReference type="Proteomes" id="UP000094385"/>
    </source>
</evidence>
<evidence type="ECO:0000313" key="2">
    <source>
        <dbReference type="EMBL" id="ODQ74590.1"/>
    </source>
</evidence>
<evidence type="ECO:0000259" key="1">
    <source>
        <dbReference type="SMART" id="SM00881"/>
    </source>
</evidence>
<dbReference type="InterPro" id="IPR003781">
    <property type="entry name" value="CoA-bd"/>
</dbReference>
<dbReference type="PANTHER" id="PTHR33303">
    <property type="entry name" value="CYTOPLASMIC PROTEIN-RELATED"/>
    <property type="match status" value="1"/>
</dbReference>
<dbReference type="InterPro" id="IPR036291">
    <property type="entry name" value="NAD(P)-bd_dom_sf"/>
</dbReference>
<feature type="domain" description="CoA-binding" evidence="1">
    <location>
        <begin position="9"/>
        <end position="107"/>
    </location>
</feature>
<dbReference type="Gene3D" id="3.40.50.720">
    <property type="entry name" value="NAD(P)-binding Rossmann-like Domain"/>
    <property type="match status" value="1"/>
</dbReference>
<dbReference type="OrthoDB" id="5138418at2759"/>
<proteinExistence type="predicted"/>
<organism evidence="2 3">
    <name type="scientific">Lipomyces starkeyi NRRL Y-11557</name>
    <dbReference type="NCBI Taxonomy" id="675824"/>
    <lineage>
        <taxon>Eukaryota</taxon>
        <taxon>Fungi</taxon>
        <taxon>Dikarya</taxon>
        <taxon>Ascomycota</taxon>
        <taxon>Saccharomycotina</taxon>
        <taxon>Lipomycetes</taxon>
        <taxon>Lipomycetales</taxon>
        <taxon>Lipomycetaceae</taxon>
        <taxon>Lipomyces</taxon>
    </lineage>
</organism>
<gene>
    <name evidence="2" type="ORF">LIPSTDRAFT_258350</name>
</gene>
<reference evidence="2 3" key="1">
    <citation type="journal article" date="2016" name="Proc. Natl. Acad. Sci. U.S.A.">
        <title>Comparative genomics of biotechnologically important yeasts.</title>
        <authorList>
            <person name="Riley R."/>
            <person name="Haridas S."/>
            <person name="Wolfe K.H."/>
            <person name="Lopes M.R."/>
            <person name="Hittinger C.T."/>
            <person name="Goeker M."/>
            <person name="Salamov A.A."/>
            <person name="Wisecaver J.H."/>
            <person name="Long T.M."/>
            <person name="Calvey C.H."/>
            <person name="Aerts A.L."/>
            <person name="Barry K.W."/>
            <person name="Choi C."/>
            <person name="Clum A."/>
            <person name="Coughlan A.Y."/>
            <person name="Deshpande S."/>
            <person name="Douglass A.P."/>
            <person name="Hanson S.J."/>
            <person name="Klenk H.-P."/>
            <person name="LaButti K.M."/>
            <person name="Lapidus A."/>
            <person name="Lindquist E.A."/>
            <person name="Lipzen A.M."/>
            <person name="Meier-Kolthoff J.P."/>
            <person name="Ohm R.A."/>
            <person name="Otillar R.P."/>
            <person name="Pangilinan J.L."/>
            <person name="Peng Y."/>
            <person name="Rokas A."/>
            <person name="Rosa C.A."/>
            <person name="Scheuner C."/>
            <person name="Sibirny A.A."/>
            <person name="Slot J.C."/>
            <person name="Stielow J.B."/>
            <person name="Sun H."/>
            <person name="Kurtzman C.P."/>
            <person name="Blackwell M."/>
            <person name="Grigoriev I.V."/>
            <person name="Jeffries T.W."/>
        </authorList>
    </citation>
    <scope>NUCLEOTIDE SEQUENCE [LARGE SCALE GENOMIC DNA]</scope>
    <source>
        <strain evidence="2 3">NRRL Y-11557</strain>
    </source>
</reference>
<sequence length="143" mass="15424">MSIEPLRQFFSARVYAVVGASPDPTKYGNKVLKWYLYHKLPATGINPREVIIYGVQSLSSVSALLNQSGAEHISVSVITPPRVSEVLLKEINELGDKVKGVWFQPGSFDDATLDAARDGLNVIAGGRCILVEGENGLRAAANL</sequence>
<dbReference type="Pfam" id="PF13380">
    <property type="entry name" value="CoA_binding_2"/>
    <property type="match status" value="1"/>
</dbReference>
<dbReference type="AlphaFoldDB" id="A0A1E3QAD4"/>
<accession>A0A1E3QAD4</accession>
<dbReference type="EMBL" id="KV454292">
    <property type="protein sequence ID" value="ODQ74590.1"/>
    <property type="molecule type" value="Genomic_DNA"/>
</dbReference>
<dbReference type="PANTHER" id="PTHR33303:SF2">
    <property type="entry name" value="COA-BINDING DOMAIN-CONTAINING PROTEIN"/>
    <property type="match status" value="1"/>
</dbReference>
<protein>
    <recommendedName>
        <fullName evidence="1">CoA-binding domain-containing protein</fullName>
    </recommendedName>
</protein>
<dbReference type="SMART" id="SM00881">
    <property type="entry name" value="CoA_binding"/>
    <property type="match status" value="1"/>
</dbReference>
<name>A0A1E3QAD4_LIPST</name>
<keyword evidence="3" id="KW-1185">Reference proteome</keyword>